<keyword evidence="6" id="KW-0808">Transferase</keyword>
<reference evidence="16 17" key="1">
    <citation type="submission" date="2017-10" db="EMBL/GenBank/DDBJ databases">
        <title>Draft genome of Chryseomicrobium casticus sp. nov.</title>
        <authorList>
            <person name="Chakraborty R."/>
            <person name="Saha T."/>
        </authorList>
    </citation>
    <scope>NUCLEOTIDE SEQUENCE [LARGE SCALE GENOMIC DNA]</scope>
    <source>
        <strain evidence="16 17">ET03</strain>
    </source>
</reference>
<comment type="catalytic activity">
    <reaction evidence="1">
        <text>ATP + protein L-histidine = ADP + protein N-phospho-L-histidine.</text>
        <dbReference type="EC" id="2.7.13.3"/>
    </reaction>
</comment>
<dbReference type="PRINTS" id="PR00344">
    <property type="entry name" value="BCTRLSENSOR"/>
</dbReference>
<dbReference type="PANTHER" id="PTHR43547:SF10">
    <property type="entry name" value="SENSOR HISTIDINE KINASE DCUS"/>
    <property type="match status" value="1"/>
</dbReference>
<dbReference type="SUPFAM" id="SSF103190">
    <property type="entry name" value="Sensory domain-like"/>
    <property type="match status" value="1"/>
</dbReference>
<evidence type="ECO:0000256" key="12">
    <source>
        <dbReference type="ARBA" id="ARBA00023012"/>
    </source>
</evidence>
<keyword evidence="13 14" id="KW-0472">Membrane</keyword>
<dbReference type="InterPro" id="IPR004358">
    <property type="entry name" value="Sig_transdc_His_kin-like_C"/>
</dbReference>
<dbReference type="Pfam" id="PF02518">
    <property type="entry name" value="HATPase_c"/>
    <property type="match status" value="1"/>
</dbReference>
<dbReference type="PROSITE" id="PS50109">
    <property type="entry name" value="HIS_KIN"/>
    <property type="match status" value="1"/>
</dbReference>
<dbReference type="InterPro" id="IPR036890">
    <property type="entry name" value="HATPase_C_sf"/>
</dbReference>
<protein>
    <recommendedName>
        <fullName evidence="3">histidine kinase</fullName>
        <ecNumber evidence="3">2.7.13.3</ecNumber>
    </recommendedName>
</protein>
<dbReference type="InterPro" id="IPR005467">
    <property type="entry name" value="His_kinase_dom"/>
</dbReference>
<evidence type="ECO:0000313" key="17">
    <source>
        <dbReference type="Proteomes" id="UP000228680"/>
    </source>
</evidence>
<name>A0A2M9EXS5_9BACL</name>
<evidence type="ECO:0000256" key="2">
    <source>
        <dbReference type="ARBA" id="ARBA00004651"/>
    </source>
</evidence>
<evidence type="ECO:0000256" key="7">
    <source>
        <dbReference type="ARBA" id="ARBA00022692"/>
    </source>
</evidence>
<evidence type="ECO:0000256" key="4">
    <source>
        <dbReference type="ARBA" id="ARBA00022475"/>
    </source>
</evidence>
<dbReference type="InterPro" id="IPR003594">
    <property type="entry name" value="HATPase_dom"/>
</dbReference>
<evidence type="ECO:0000256" key="5">
    <source>
        <dbReference type="ARBA" id="ARBA00022553"/>
    </source>
</evidence>
<evidence type="ECO:0000256" key="11">
    <source>
        <dbReference type="ARBA" id="ARBA00022989"/>
    </source>
</evidence>
<dbReference type="PANTHER" id="PTHR43547">
    <property type="entry name" value="TWO-COMPONENT HISTIDINE KINASE"/>
    <property type="match status" value="1"/>
</dbReference>
<dbReference type="GO" id="GO:0005524">
    <property type="term" value="F:ATP binding"/>
    <property type="evidence" value="ECO:0007669"/>
    <property type="project" value="UniProtKB-KW"/>
</dbReference>
<sequence length="532" mass="58661">MRTRWKLTTVISLFVIAVVTVSLVVTDVLISRHTSEETQEQLEDKARIISRTVAESRLVREELQTPDIEETIQDYTATIQQASDVLFIVVMDMDGVRQSHPNEALIGERFVGGDEQRVLRGEDYISVSEGTLGYSVRAFTPVWDDTGTQIGAVSTGISLDAVEEAINDNHQMIIFGSSIGLLLGIGGAILLARYIKRSLLGLEPTEIARIYQERDRMFQTVREGIVAIDESARITYVNKSAREIFKQAGIDSREPVGQLVSSYLPHSRLEQVLETGVSEFDEQQDLNGITIIVNRIPIEVNGQVVGAISTFRDKTEVNRLAEQLTGVKLYADSLRAQSHEFKNKLQVVLGLAEVGDVEDMKRYVRQLAEHQIAETDRLTEEIHDPVLSGFLLGKISNAKEQGVALDVFCETEIPMLSHGTMTHDLITIIGNLLDNAIEAASVHVEGSITLDLSYVDDLLAITVEDNGSGMEEEHLLNYFEKGHSTKGENRGYGLYLVKQSVEALQGTIEVEGKPGVGTTIQVVLPVEGGKTS</sequence>
<comment type="subcellular location">
    <subcellularLocation>
        <location evidence="2">Cell membrane</location>
        <topology evidence="2">Multi-pass membrane protein</topology>
    </subcellularLocation>
</comment>
<dbReference type="GO" id="GO:0000155">
    <property type="term" value="F:phosphorelay sensor kinase activity"/>
    <property type="evidence" value="ECO:0007669"/>
    <property type="project" value="TreeGrafter"/>
</dbReference>
<dbReference type="InterPro" id="IPR035965">
    <property type="entry name" value="PAS-like_dom_sf"/>
</dbReference>
<feature type="transmembrane region" description="Helical" evidence="14">
    <location>
        <begin position="172"/>
        <end position="192"/>
    </location>
</feature>
<evidence type="ECO:0000256" key="6">
    <source>
        <dbReference type="ARBA" id="ARBA00022679"/>
    </source>
</evidence>
<evidence type="ECO:0000256" key="10">
    <source>
        <dbReference type="ARBA" id="ARBA00022840"/>
    </source>
</evidence>
<feature type="domain" description="Histidine kinase" evidence="15">
    <location>
        <begin position="336"/>
        <end position="528"/>
    </location>
</feature>
<dbReference type="AlphaFoldDB" id="A0A2M9EXS5"/>
<dbReference type="InterPro" id="IPR000014">
    <property type="entry name" value="PAS"/>
</dbReference>
<dbReference type="Gene3D" id="3.30.450.20">
    <property type="entry name" value="PAS domain"/>
    <property type="match status" value="2"/>
</dbReference>
<dbReference type="CDD" id="cd00130">
    <property type="entry name" value="PAS"/>
    <property type="match status" value="1"/>
</dbReference>
<dbReference type="OrthoDB" id="9792686at2"/>
<keyword evidence="12" id="KW-0902">Two-component regulatory system</keyword>
<dbReference type="Pfam" id="PF14689">
    <property type="entry name" value="SPOB_a"/>
    <property type="match status" value="1"/>
</dbReference>
<dbReference type="Proteomes" id="UP000228680">
    <property type="component" value="Unassembled WGS sequence"/>
</dbReference>
<evidence type="ECO:0000256" key="3">
    <source>
        <dbReference type="ARBA" id="ARBA00012438"/>
    </source>
</evidence>
<keyword evidence="5" id="KW-0597">Phosphoprotein</keyword>
<dbReference type="InterPro" id="IPR039506">
    <property type="entry name" value="SPOB_a"/>
</dbReference>
<gene>
    <name evidence="16" type="ORF">CQS04_12210</name>
</gene>
<organism evidence="16 17">
    <name type="scientific">Chryseomicrobium excrementi</name>
    <dbReference type="NCBI Taxonomy" id="2041346"/>
    <lineage>
        <taxon>Bacteria</taxon>
        <taxon>Bacillati</taxon>
        <taxon>Bacillota</taxon>
        <taxon>Bacilli</taxon>
        <taxon>Bacillales</taxon>
        <taxon>Caryophanaceae</taxon>
        <taxon>Chryseomicrobium</taxon>
    </lineage>
</organism>
<dbReference type="NCBIfam" id="NF008298">
    <property type="entry name" value="PRK11086.1"/>
    <property type="match status" value="1"/>
</dbReference>
<dbReference type="GO" id="GO:0006355">
    <property type="term" value="P:regulation of DNA-templated transcription"/>
    <property type="evidence" value="ECO:0007669"/>
    <property type="project" value="InterPro"/>
</dbReference>
<evidence type="ECO:0000256" key="1">
    <source>
        <dbReference type="ARBA" id="ARBA00000085"/>
    </source>
</evidence>
<evidence type="ECO:0000256" key="8">
    <source>
        <dbReference type="ARBA" id="ARBA00022741"/>
    </source>
</evidence>
<comment type="caution">
    <text evidence="16">The sequence shown here is derived from an EMBL/GenBank/DDBJ whole genome shotgun (WGS) entry which is preliminary data.</text>
</comment>
<dbReference type="SMART" id="SM00091">
    <property type="entry name" value="PAS"/>
    <property type="match status" value="1"/>
</dbReference>
<dbReference type="Pfam" id="PF00989">
    <property type="entry name" value="PAS"/>
    <property type="match status" value="1"/>
</dbReference>
<dbReference type="InterPro" id="IPR013767">
    <property type="entry name" value="PAS_fold"/>
</dbReference>
<proteinExistence type="predicted"/>
<dbReference type="GO" id="GO:0005886">
    <property type="term" value="C:plasma membrane"/>
    <property type="evidence" value="ECO:0007669"/>
    <property type="project" value="UniProtKB-SubCell"/>
</dbReference>
<keyword evidence="4" id="KW-1003">Cell membrane</keyword>
<keyword evidence="8" id="KW-0547">Nucleotide-binding</keyword>
<evidence type="ECO:0000256" key="9">
    <source>
        <dbReference type="ARBA" id="ARBA00022777"/>
    </source>
</evidence>
<evidence type="ECO:0000259" key="15">
    <source>
        <dbReference type="PROSITE" id="PS50109"/>
    </source>
</evidence>
<dbReference type="FunFam" id="3.30.450.20:FF:000018">
    <property type="entry name" value="Sensor histidine kinase DcuS"/>
    <property type="match status" value="1"/>
</dbReference>
<dbReference type="RefSeq" id="WP_100354395.1">
    <property type="nucleotide sequence ID" value="NZ_PCGR01000004.1"/>
</dbReference>
<keyword evidence="10" id="KW-0067">ATP-binding</keyword>
<dbReference type="SUPFAM" id="SSF55874">
    <property type="entry name" value="ATPase domain of HSP90 chaperone/DNA topoisomerase II/histidine kinase"/>
    <property type="match status" value="1"/>
</dbReference>
<dbReference type="Gene3D" id="3.30.565.10">
    <property type="entry name" value="Histidine kinase-like ATPase, C-terminal domain"/>
    <property type="match status" value="1"/>
</dbReference>
<dbReference type="SMART" id="SM00387">
    <property type="entry name" value="HATPase_c"/>
    <property type="match status" value="1"/>
</dbReference>
<keyword evidence="17" id="KW-1185">Reference proteome</keyword>
<dbReference type="Gene3D" id="1.10.287.130">
    <property type="match status" value="1"/>
</dbReference>
<dbReference type="Pfam" id="PF17203">
    <property type="entry name" value="sCache_3_2"/>
    <property type="match status" value="1"/>
</dbReference>
<keyword evidence="7 14" id="KW-0812">Transmembrane</keyword>
<dbReference type="InterPro" id="IPR033463">
    <property type="entry name" value="sCache_3"/>
</dbReference>
<dbReference type="SUPFAM" id="SSF55785">
    <property type="entry name" value="PYP-like sensor domain (PAS domain)"/>
    <property type="match status" value="1"/>
</dbReference>
<dbReference type="EC" id="2.7.13.3" evidence="3"/>
<keyword evidence="9 16" id="KW-0418">Kinase</keyword>
<evidence type="ECO:0000313" key="16">
    <source>
        <dbReference type="EMBL" id="PJK15990.1"/>
    </source>
</evidence>
<evidence type="ECO:0000256" key="13">
    <source>
        <dbReference type="ARBA" id="ARBA00023136"/>
    </source>
</evidence>
<keyword evidence="11 14" id="KW-1133">Transmembrane helix</keyword>
<evidence type="ECO:0000256" key="14">
    <source>
        <dbReference type="SAM" id="Phobius"/>
    </source>
</evidence>
<dbReference type="InterPro" id="IPR029151">
    <property type="entry name" value="Sensor-like_sf"/>
</dbReference>
<accession>A0A2M9EXS5</accession>
<dbReference type="EMBL" id="PCGR01000004">
    <property type="protein sequence ID" value="PJK15990.1"/>
    <property type="molecule type" value="Genomic_DNA"/>
</dbReference>